<dbReference type="OrthoDB" id="595025at2"/>
<name>A0A3P1CP22_9BACT</name>
<feature type="compositionally biased region" description="Basic and acidic residues" evidence="1">
    <location>
        <begin position="194"/>
        <end position="206"/>
    </location>
</feature>
<evidence type="ECO:0000256" key="1">
    <source>
        <dbReference type="SAM" id="MobiDB-lite"/>
    </source>
</evidence>
<dbReference type="InterPro" id="IPR025961">
    <property type="entry name" value="Metal_resist"/>
</dbReference>
<dbReference type="AlphaFoldDB" id="A0A3P1CP22"/>
<evidence type="ECO:0000313" key="4">
    <source>
        <dbReference type="Proteomes" id="UP000274271"/>
    </source>
</evidence>
<keyword evidence="2" id="KW-0472">Membrane</keyword>
<gene>
    <name evidence="3" type="ORF">EHT87_10315</name>
</gene>
<evidence type="ECO:0000313" key="3">
    <source>
        <dbReference type="EMBL" id="RRB14950.1"/>
    </source>
</evidence>
<reference evidence="3 4" key="1">
    <citation type="submission" date="2018-11" db="EMBL/GenBank/DDBJ databases">
        <authorList>
            <person name="Zhou Z."/>
            <person name="Wang G."/>
        </authorList>
    </citation>
    <scope>NUCLEOTIDE SEQUENCE [LARGE SCALE GENOMIC DNA]</scope>
    <source>
        <strain evidence="3 4">KCTC42998</strain>
    </source>
</reference>
<keyword evidence="2" id="KW-1133">Transmembrane helix</keyword>
<feature type="transmembrane region" description="Helical" evidence="2">
    <location>
        <begin position="46"/>
        <end position="67"/>
    </location>
</feature>
<dbReference type="Pfam" id="PF13801">
    <property type="entry name" value="Metal_resist"/>
    <property type="match status" value="1"/>
</dbReference>
<dbReference type="Proteomes" id="UP000274271">
    <property type="component" value="Unassembled WGS sequence"/>
</dbReference>
<keyword evidence="4" id="KW-1185">Reference proteome</keyword>
<comment type="caution">
    <text evidence="3">The sequence shown here is derived from an EMBL/GenBank/DDBJ whole genome shotgun (WGS) entry which is preliminary data.</text>
</comment>
<keyword evidence="2" id="KW-0812">Transmembrane</keyword>
<feature type="region of interest" description="Disordered" evidence="1">
    <location>
        <begin position="177"/>
        <end position="206"/>
    </location>
</feature>
<proteinExistence type="predicted"/>
<evidence type="ECO:0000256" key="2">
    <source>
        <dbReference type="SAM" id="Phobius"/>
    </source>
</evidence>
<dbReference type="EMBL" id="RQJP01000002">
    <property type="protein sequence ID" value="RRB14950.1"/>
    <property type="molecule type" value="Genomic_DNA"/>
</dbReference>
<dbReference type="Gene3D" id="1.20.120.1490">
    <property type="match status" value="1"/>
</dbReference>
<protein>
    <submittedName>
        <fullName evidence="3">Periplasmic heavy metal sensor</fullName>
    </submittedName>
</protein>
<sequence length="206" mass="24329">MFRWLCGKTDHRPRKLIPERTKRLCRIINWIIKPFTPMNDRNRLRMLIGIIIALVVLNAGLLTWMWLGSQRHHRDGDGRSYLSKTLGFSEEQRAKYRAMRQRHFQTIRPLLDSMRQERKRFFGQVSDSTQTDAVLMQQARQMGEKTARLDVLTLRHFQQVSALCTPEQRQKLRQVLAERPGYGSFGRSGWPGSRRPDSSHRDRSEK</sequence>
<organism evidence="3 4">
    <name type="scientific">Larkinella knui</name>
    <dbReference type="NCBI Taxonomy" id="2025310"/>
    <lineage>
        <taxon>Bacteria</taxon>
        <taxon>Pseudomonadati</taxon>
        <taxon>Bacteroidota</taxon>
        <taxon>Cytophagia</taxon>
        <taxon>Cytophagales</taxon>
        <taxon>Spirosomataceae</taxon>
        <taxon>Larkinella</taxon>
    </lineage>
</organism>
<accession>A0A3P1CP22</accession>